<keyword evidence="1" id="KW-0812">Transmembrane</keyword>
<gene>
    <name evidence="2" type="ORF">METZ01_LOCUS184953</name>
</gene>
<keyword evidence="1" id="KW-1133">Transmembrane helix</keyword>
<dbReference type="Pfam" id="PF06835">
    <property type="entry name" value="LptC"/>
    <property type="match status" value="1"/>
</dbReference>
<evidence type="ECO:0008006" key="3">
    <source>
        <dbReference type="Google" id="ProtNLM"/>
    </source>
</evidence>
<sequence>MKKNRVIQFSLVIAIIILFFTTYYSGDKDKIVDANKNSSTENASKLTEGTSNIIENVNYTGTNNRGTFFELNAAIAEIKHDEPNLSRLQDVFVVIRLRNLRTIHIQSDKAVFNKISNDCEFFGNVKITEQDNVITSDNLDFYNSKNFLQAYNNVEYSGMKGALIADKVDVDLLKNEANIFMFKKNDKVKAKYKN</sequence>
<proteinExistence type="predicted"/>
<keyword evidence="1" id="KW-0472">Membrane</keyword>
<feature type="transmembrane region" description="Helical" evidence="1">
    <location>
        <begin position="6"/>
        <end position="26"/>
    </location>
</feature>
<dbReference type="GO" id="GO:0005886">
    <property type="term" value="C:plasma membrane"/>
    <property type="evidence" value="ECO:0007669"/>
    <property type="project" value="InterPro"/>
</dbReference>
<organism evidence="2">
    <name type="scientific">marine metagenome</name>
    <dbReference type="NCBI Taxonomy" id="408172"/>
    <lineage>
        <taxon>unclassified sequences</taxon>
        <taxon>metagenomes</taxon>
        <taxon>ecological metagenomes</taxon>
    </lineage>
</organism>
<accession>A0A382D1W0</accession>
<dbReference type="Gene3D" id="2.60.450.10">
    <property type="entry name" value="Lipopolysaccharide (LPS) transport protein A like domain"/>
    <property type="match status" value="1"/>
</dbReference>
<dbReference type="AlphaFoldDB" id="A0A382D1W0"/>
<dbReference type="NCBIfam" id="TIGR04409">
    <property type="entry name" value="LptC_YrbK"/>
    <property type="match status" value="1"/>
</dbReference>
<evidence type="ECO:0000313" key="2">
    <source>
        <dbReference type="EMBL" id="SVB32099.1"/>
    </source>
</evidence>
<name>A0A382D1W0_9ZZZZ</name>
<dbReference type="InterPro" id="IPR026265">
    <property type="entry name" value="LptC"/>
</dbReference>
<dbReference type="EMBL" id="UINC01037108">
    <property type="protein sequence ID" value="SVB32099.1"/>
    <property type="molecule type" value="Genomic_DNA"/>
</dbReference>
<reference evidence="2" key="1">
    <citation type="submission" date="2018-05" db="EMBL/GenBank/DDBJ databases">
        <authorList>
            <person name="Lanie J.A."/>
            <person name="Ng W.-L."/>
            <person name="Kazmierczak K.M."/>
            <person name="Andrzejewski T.M."/>
            <person name="Davidsen T.M."/>
            <person name="Wayne K.J."/>
            <person name="Tettelin H."/>
            <person name="Glass J.I."/>
            <person name="Rusch D."/>
            <person name="Podicherti R."/>
            <person name="Tsui H.-C.T."/>
            <person name="Winkler M.E."/>
        </authorList>
    </citation>
    <scope>NUCLEOTIDE SEQUENCE</scope>
</reference>
<protein>
    <recommendedName>
        <fullName evidence="3">Organic solvent tolerance-like N-terminal domain-containing protein</fullName>
    </recommendedName>
</protein>
<dbReference type="GO" id="GO:0015221">
    <property type="term" value="F:lipopolysaccharide transmembrane transporter activity"/>
    <property type="evidence" value="ECO:0007669"/>
    <property type="project" value="InterPro"/>
</dbReference>
<evidence type="ECO:0000256" key="1">
    <source>
        <dbReference type="SAM" id="Phobius"/>
    </source>
</evidence>
<dbReference type="InterPro" id="IPR010664">
    <property type="entry name" value="LipoPS_assembly_LptC-rel"/>
</dbReference>